<comment type="caution">
    <text evidence="1">The sequence shown here is derived from an EMBL/GenBank/DDBJ whole genome shotgun (WGS) entry which is preliminary data.</text>
</comment>
<dbReference type="EMBL" id="ACHA02000014">
    <property type="protein sequence ID" value="EFK55766.1"/>
    <property type="molecule type" value="Genomic_DNA"/>
</dbReference>
<dbReference type="Proteomes" id="UP000006258">
    <property type="component" value="Unassembled WGS sequence"/>
</dbReference>
<gene>
    <name evidence="1" type="ORF">HMPREF0766_14457</name>
</gene>
<sequence length="60" mass="7234">MNQNNTYLTNVMLVLEHVFYIKQMKREVIAEYPKNAPLYPTCFQFFSKISRFLPLFQAKK</sequence>
<dbReference type="STRING" id="525373.HMPREF0766_14457"/>
<organism evidence="1 2">
    <name type="scientific">Sphingobacterium spiritivorum ATCC 33861</name>
    <dbReference type="NCBI Taxonomy" id="525373"/>
    <lineage>
        <taxon>Bacteria</taxon>
        <taxon>Pseudomonadati</taxon>
        <taxon>Bacteroidota</taxon>
        <taxon>Sphingobacteriia</taxon>
        <taxon>Sphingobacteriales</taxon>
        <taxon>Sphingobacteriaceae</taxon>
        <taxon>Sphingobacterium</taxon>
    </lineage>
</organism>
<proteinExistence type="predicted"/>
<evidence type="ECO:0000313" key="2">
    <source>
        <dbReference type="Proteomes" id="UP000006258"/>
    </source>
</evidence>
<reference evidence="1" key="1">
    <citation type="submission" date="2010-07" db="EMBL/GenBank/DDBJ databases">
        <authorList>
            <person name="Muzny D."/>
            <person name="Qin X."/>
            <person name="Buhay C."/>
            <person name="Dugan-Rocha S."/>
            <person name="Ding Y."/>
            <person name="Chen G."/>
            <person name="Hawes A."/>
            <person name="Holder M."/>
            <person name="Jhangiani S."/>
            <person name="Johnson A."/>
            <person name="Khan Z."/>
            <person name="Li Z."/>
            <person name="Liu W."/>
            <person name="Liu X."/>
            <person name="Perez L."/>
            <person name="Shen H."/>
            <person name="Wang Q."/>
            <person name="Watt J."/>
            <person name="Xi L."/>
            <person name="Xin Y."/>
            <person name="Zhou J."/>
            <person name="Deng J."/>
            <person name="Jiang H."/>
            <person name="Liu Y."/>
            <person name="Qu J."/>
            <person name="Song X.-Z."/>
            <person name="Zhang L."/>
            <person name="Villasana D."/>
            <person name="Johnson A."/>
            <person name="Liu J."/>
            <person name="Liyanage D."/>
            <person name="Lorensuhewa L."/>
            <person name="Robinson T."/>
            <person name="Song A."/>
            <person name="Song B.-B."/>
            <person name="Dinh H."/>
            <person name="Thornton R."/>
            <person name="Coyle M."/>
            <person name="Francisco L."/>
            <person name="Jackson L."/>
            <person name="Javaid M."/>
            <person name="Korchina V."/>
            <person name="Kovar C."/>
            <person name="Mata R."/>
            <person name="Mathew T."/>
            <person name="Ngo R."/>
            <person name="Nguyen L."/>
            <person name="Nguyen N."/>
            <person name="Okwuonu G."/>
            <person name="Ongeri F."/>
            <person name="Pham C."/>
            <person name="Simmons D."/>
            <person name="Wilczek-Boney K."/>
            <person name="Hale W."/>
            <person name="Jakkamsetti A."/>
            <person name="Pham P."/>
            <person name="Ruth R."/>
            <person name="San Lucas F."/>
            <person name="Warren J."/>
            <person name="Zhang J."/>
            <person name="Zhao Z."/>
            <person name="Zhou C."/>
            <person name="Zhu D."/>
            <person name="Lee S."/>
            <person name="Bess C."/>
            <person name="Blankenburg K."/>
            <person name="Forbes L."/>
            <person name="Fu Q."/>
            <person name="Gubbala S."/>
            <person name="Hirani K."/>
            <person name="Jayaseelan J.C."/>
            <person name="Lara F."/>
            <person name="Munidasa M."/>
            <person name="Palculict T."/>
            <person name="Patil S."/>
            <person name="Pu L.-L."/>
            <person name="Saada N."/>
            <person name="Tang L."/>
            <person name="Weissenberger G."/>
            <person name="Zhu Y."/>
            <person name="Hemphill L."/>
            <person name="Shang Y."/>
            <person name="Youmans B."/>
            <person name="Ayvaz T."/>
            <person name="Ross M."/>
            <person name="Santibanez J."/>
            <person name="Aqrawi P."/>
            <person name="Gross S."/>
            <person name="Joshi V."/>
            <person name="Fowler G."/>
            <person name="Nazareth L."/>
            <person name="Reid J."/>
            <person name="Worley K."/>
            <person name="Petrosino J."/>
            <person name="Highlander S."/>
            <person name="Gibbs R."/>
        </authorList>
    </citation>
    <scope>NUCLEOTIDE SEQUENCE [LARGE SCALE GENOMIC DNA]</scope>
    <source>
        <strain evidence="1">ATCC 33861</strain>
    </source>
</reference>
<name>D7VTY7_SPHSI</name>
<dbReference type="HOGENOM" id="CLU_2939439_0_0_10"/>
<dbReference type="AlphaFoldDB" id="D7VTY7"/>
<accession>D7VTY7</accession>
<evidence type="ECO:0000313" key="1">
    <source>
        <dbReference type="EMBL" id="EFK55766.1"/>
    </source>
</evidence>
<keyword evidence="2" id="KW-1185">Reference proteome</keyword>
<protein>
    <submittedName>
        <fullName evidence="1">Uncharacterized protein</fullName>
    </submittedName>
</protein>